<feature type="compositionally biased region" description="Low complexity" evidence="1">
    <location>
        <begin position="28"/>
        <end position="53"/>
    </location>
</feature>
<proteinExistence type="predicted"/>
<comment type="caution">
    <text evidence="2">The sequence shown here is derived from an EMBL/GenBank/DDBJ whole genome shotgun (WGS) entry which is preliminary data.</text>
</comment>
<accession>A0ABS8RZ76</accession>
<reference evidence="2 3" key="1">
    <citation type="journal article" date="2021" name="BMC Genomics">
        <title>Datura genome reveals duplications of psychoactive alkaloid biosynthetic genes and high mutation rate following tissue culture.</title>
        <authorList>
            <person name="Rajewski A."/>
            <person name="Carter-House D."/>
            <person name="Stajich J."/>
            <person name="Litt A."/>
        </authorList>
    </citation>
    <scope>NUCLEOTIDE SEQUENCE [LARGE SCALE GENOMIC DNA]</scope>
    <source>
        <strain evidence="2">AR-01</strain>
    </source>
</reference>
<sequence>MAEEFQLRGGNWWENNTSISMNRFDDSGSFSATPTASTSATTSTTTVSNYSSSNWPTETDHVDIKPRNTFLNSVSVSQSSGHDVGGGAMDDVPSSLFPSNLHNPQLPNPTFDEKAKNMGEFRDTNRLSSKKTSNDTIIFTLVDSNFIKMIMHTLKEYENESGQLINMDKSSFYMYKNTVVALVREVEQNNGFVRG</sequence>
<organism evidence="2 3">
    <name type="scientific">Datura stramonium</name>
    <name type="common">Jimsonweed</name>
    <name type="synonym">Common thornapple</name>
    <dbReference type="NCBI Taxonomy" id="4076"/>
    <lineage>
        <taxon>Eukaryota</taxon>
        <taxon>Viridiplantae</taxon>
        <taxon>Streptophyta</taxon>
        <taxon>Embryophyta</taxon>
        <taxon>Tracheophyta</taxon>
        <taxon>Spermatophyta</taxon>
        <taxon>Magnoliopsida</taxon>
        <taxon>eudicotyledons</taxon>
        <taxon>Gunneridae</taxon>
        <taxon>Pentapetalae</taxon>
        <taxon>asterids</taxon>
        <taxon>lamiids</taxon>
        <taxon>Solanales</taxon>
        <taxon>Solanaceae</taxon>
        <taxon>Solanoideae</taxon>
        <taxon>Datureae</taxon>
        <taxon>Datura</taxon>
    </lineage>
</organism>
<feature type="region of interest" description="Disordered" evidence="1">
    <location>
        <begin position="28"/>
        <end position="61"/>
    </location>
</feature>
<evidence type="ECO:0000256" key="1">
    <source>
        <dbReference type="SAM" id="MobiDB-lite"/>
    </source>
</evidence>
<keyword evidence="3" id="KW-1185">Reference proteome</keyword>
<name>A0ABS8RZ76_DATST</name>
<evidence type="ECO:0000313" key="2">
    <source>
        <dbReference type="EMBL" id="MCD7452146.1"/>
    </source>
</evidence>
<gene>
    <name evidence="2" type="ORF">HAX54_015165</name>
</gene>
<dbReference type="Proteomes" id="UP000823775">
    <property type="component" value="Unassembled WGS sequence"/>
</dbReference>
<dbReference type="EMBL" id="JACEIK010000196">
    <property type="protein sequence ID" value="MCD7452146.1"/>
    <property type="molecule type" value="Genomic_DNA"/>
</dbReference>
<evidence type="ECO:0000313" key="3">
    <source>
        <dbReference type="Proteomes" id="UP000823775"/>
    </source>
</evidence>
<protein>
    <submittedName>
        <fullName evidence="2">Uncharacterized protein</fullName>
    </submittedName>
</protein>